<proteinExistence type="inferred from homology"/>
<dbReference type="PANTHER" id="PTHR13063:SF10">
    <property type="entry name" value="NITRIC OXIDE SYNTHASE-INTERACTING PROTEIN"/>
    <property type="match status" value="1"/>
</dbReference>
<keyword evidence="5" id="KW-0862">Zinc</keyword>
<comment type="subcellular location">
    <subcellularLocation>
        <location evidence="1 4">Nucleus</location>
    </subcellularLocation>
</comment>
<dbReference type="GO" id="GO:0061630">
    <property type="term" value="F:ubiquitin protein ligase activity"/>
    <property type="evidence" value="ECO:0007669"/>
    <property type="project" value="InterPro"/>
</dbReference>
<evidence type="ECO:0000256" key="4">
    <source>
        <dbReference type="PIRNR" id="PIRNR023577"/>
    </source>
</evidence>
<feature type="domain" description="RING-type" evidence="7">
    <location>
        <begin position="263"/>
        <end position="304"/>
    </location>
</feature>
<evidence type="ECO:0000256" key="2">
    <source>
        <dbReference type="ARBA" id="ARBA00008126"/>
    </source>
</evidence>
<keyword evidence="3 4" id="KW-0539">Nucleus</keyword>
<gene>
    <name evidence="8" type="ORF">RDB_LOCUS27947</name>
</gene>
<name>A0A8H2WML2_9AGAM</name>
<evidence type="ECO:0000256" key="3">
    <source>
        <dbReference type="ARBA" id="ARBA00023242"/>
    </source>
</evidence>
<dbReference type="EMBL" id="CAJMWT010001196">
    <property type="protein sequence ID" value="CAE6386337.1"/>
    <property type="molecule type" value="Genomic_DNA"/>
</dbReference>
<organism evidence="8 9">
    <name type="scientific">Rhizoctonia solani</name>
    <dbReference type="NCBI Taxonomy" id="456999"/>
    <lineage>
        <taxon>Eukaryota</taxon>
        <taxon>Fungi</taxon>
        <taxon>Dikarya</taxon>
        <taxon>Basidiomycota</taxon>
        <taxon>Agaricomycotina</taxon>
        <taxon>Agaricomycetes</taxon>
        <taxon>Cantharellales</taxon>
        <taxon>Ceratobasidiaceae</taxon>
        <taxon>Rhizoctonia</taxon>
    </lineage>
</organism>
<feature type="compositionally biased region" description="Basic and acidic residues" evidence="6">
    <location>
        <begin position="120"/>
        <end position="141"/>
    </location>
</feature>
<dbReference type="PANTHER" id="PTHR13063">
    <property type="entry name" value="ENOS INTERACTING PROTEIN"/>
    <property type="match status" value="1"/>
</dbReference>
<comment type="similarity">
    <text evidence="2 4">Belongs to the NOSIP family.</text>
</comment>
<reference evidence="8" key="1">
    <citation type="submission" date="2021-01" db="EMBL/GenBank/DDBJ databases">
        <authorList>
            <person name="Kaushik A."/>
        </authorList>
    </citation>
    <scope>NUCLEOTIDE SEQUENCE</scope>
    <source>
        <strain evidence="8">AG2-2IIIB</strain>
    </source>
</reference>
<evidence type="ECO:0000256" key="6">
    <source>
        <dbReference type="SAM" id="MobiDB-lite"/>
    </source>
</evidence>
<keyword evidence="5" id="KW-0863">Zinc-finger</keyword>
<dbReference type="Pfam" id="PF15906">
    <property type="entry name" value="zf-NOSIP"/>
    <property type="match status" value="1"/>
</dbReference>
<dbReference type="Proteomes" id="UP000663843">
    <property type="component" value="Unassembled WGS sequence"/>
</dbReference>
<evidence type="ECO:0000259" key="7">
    <source>
        <dbReference type="PROSITE" id="PS50089"/>
    </source>
</evidence>
<evidence type="ECO:0000256" key="5">
    <source>
        <dbReference type="PROSITE-ProRule" id="PRU00175"/>
    </source>
</evidence>
<dbReference type="InterPro" id="IPR013083">
    <property type="entry name" value="Znf_RING/FYVE/PHD"/>
</dbReference>
<evidence type="ECO:0000313" key="8">
    <source>
        <dbReference type="EMBL" id="CAE6386337.1"/>
    </source>
</evidence>
<dbReference type="PIRSF" id="PIRSF023577">
    <property type="entry name" value="ENOS_interacting"/>
    <property type="match status" value="1"/>
</dbReference>
<keyword evidence="5" id="KW-0479">Metal-binding</keyword>
<protein>
    <recommendedName>
        <fullName evidence="7">RING-type domain-containing protein</fullName>
    </recommendedName>
</protein>
<feature type="region of interest" description="Disordered" evidence="6">
    <location>
        <begin position="115"/>
        <end position="153"/>
    </location>
</feature>
<dbReference type="InterPro" id="IPR016818">
    <property type="entry name" value="NOSIP"/>
</dbReference>
<accession>A0A8H2WML2</accession>
<dbReference type="InterPro" id="IPR001841">
    <property type="entry name" value="Znf_RING"/>
</dbReference>
<comment type="caution">
    <text evidence="8">The sequence shown here is derived from an EMBL/GenBank/DDBJ whole genome shotgun (WGS) entry which is preliminary data.</text>
</comment>
<dbReference type="AlphaFoldDB" id="A0A8H2WML2"/>
<dbReference type="PROSITE" id="PS50089">
    <property type="entry name" value="ZF_RING_2"/>
    <property type="match status" value="1"/>
</dbReference>
<evidence type="ECO:0000313" key="9">
    <source>
        <dbReference type="Proteomes" id="UP000663843"/>
    </source>
</evidence>
<sequence length="340" mass="37676">MTKHSRNNTANSVFSYAEYKKLSDYGTTKQRLGVDSMKRFDACTLCLQQAREPVACGEGHIYCKECIYTDLLSQKKDIKRFKAKLEELQREEEAEKARAAQAARDRVLRDFEKNQLGLASRKESTNDREKAKDQSKDKETENGDGPRGTKRPASTAFEFDLDHAEELARRAEAAALKQLELEQKEARKSKLPSAYWLASETPTAEGNDVEKVKLKDIKVGTLCRASEFGHPLNLKGLIPVKFTTQSNGESTSASSKDSPECICPSCKKTLNLGIMFLMRPCSHVLCKTCTDTLVNPNKQCVVCDSALPDSKDVIQLSREGTGFSGGGRAETKKVGVSFQG</sequence>
<dbReference type="GO" id="GO:0008270">
    <property type="term" value="F:zinc ion binding"/>
    <property type="evidence" value="ECO:0007669"/>
    <property type="project" value="UniProtKB-KW"/>
</dbReference>
<dbReference type="GO" id="GO:0005634">
    <property type="term" value="C:nucleus"/>
    <property type="evidence" value="ECO:0007669"/>
    <property type="project" value="UniProtKB-SubCell"/>
</dbReference>
<evidence type="ECO:0000256" key="1">
    <source>
        <dbReference type="ARBA" id="ARBA00004123"/>
    </source>
</evidence>
<dbReference type="SUPFAM" id="SSF57850">
    <property type="entry name" value="RING/U-box"/>
    <property type="match status" value="2"/>
</dbReference>
<dbReference type="Gene3D" id="3.30.40.10">
    <property type="entry name" value="Zinc/RING finger domain, C3HC4 (zinc finger)"/>
    <property type="match status" value="2"/>
</dbReference>
<dbReference type="InterPro" id="IPR031790">
    <property type="entry name" value="Znf-NOSIP"/>
</dbReference>